<dbReference type="FunFam" id="2.40.110.10:FF:000011">
    <property type="entry name" value="Acyl-CoA dehydrogenase FadE34"/>
    <property type="match status" value="1"/>
</dbReference>
<dbReference type="Gene3D" id="2.40.110.10">
    <property type="entry name" value="Butyryl-CoA Dehydrogenase, subunit A, domain 2"/>
    <property type="match status" value="1"/>
</dbReference>
<dbReference type="Pfam" id="PF02770">
    <property type="entry name" value="Acyl-CoA_dh_M"/>
    <property type="match status" value="1"/>
</dbReference>
<dbReference type="SUPFAM" id="SSF47203">
    <property type="entry name" value="Acyl-CoA dehydrogenase C-terminal domain-like"/>
    <property type="match status" value="1"/>
</dbReference>
<dbReference type="SUPFAM" id="SSF56645">
    <property type="entry name" value="Acyl-CoA dehydrogenase NM domain-like"/>
    <property type="match status" value="1"/>
</dbReference>
<evidence type="ECO:0000313" key="11">
    <source>
        <dbReference type="Proteomes" id="UP000614047"/>
    </source>
</evidence>
<accession>A0A931GJD8</accession>
<evidence type="ECO:0000256" key="4">
    <source>
        <dbReference type="ARBA" id="ARBA00022827"/>
    </source>
</evidence>
<comment type="cofactor">
    <cofactor evidence="1 6">
        <name>FAD</name>
        <dbReference type="ChEBI" id="CHEBI:57692"/>
    </cofactor>
</comment>
<dbReference type="Pfam" id="PF02771">
    <property type="entry name" value="Acyl-CoA_dh_N"/>
    <property type="match status" value="1"/>
</dbReference>
<name>A0A931GJD8_9ACTN</name>
<gene>
    <name evidence="10" type="ORF">IW256_003185</name>
</gene>
<dbReference type="InterPro" id="IPR009100">
    <property type="entry name" value="AcylCoA_DH/oxidase_NM_dom_sf"/>
</dbReference>
<evidence type="ECO:0000313" key="10">
    <source>
        <dbReference type="EMBL" id="MBG6089072.1"/>
    </source>
</evidence>
<dbReference type="PANTHER" id="PTHR43292:SF4">
    <property type="entry name" value="ACYL-COA DEHYDROGENASE FADE34"/>
    <property type="match status" value="1"/>
</dbReference>
<comment type="similarity">
    <text evidence="2 6">Belongs to the acyl-CoA dehydrogenase family.</text>
</comment>
<dbReference type="InterPro" id="IPR013786">
    <property type="entry name" value="AcylCoA_DH/ox_N"/>
</dbReference>
<feature type="domain" description="Acyl-CoA oxidase/dehydrogenase middle" evidence="8">
    <location>
        <begin position="135"/>
        <end position="216"/>
    </location>
</feature>
<evidence type="ECO:0000256" key="3">
    <source>
        <dbReference type="ARBA" id="ARBA00022630"/>
    </source>
</evidence>
<dbReference type="GO" id="GO:0005886">
    <property type="term" value="C:plasma membrane"/>
    <property type="evidence" value="ECO:0007669"/>
    <property type="project" value="TreeGrafter"/>
</dbReference>
<keyword evidence="5 6" id="KW-0560">Oxidoreductase</keyword>
<organism evidence="10 11">
    <name type="scientific">Actinomadura viridis</name>
    <dbReference type="NCBI Taxonomy" id="58110"/>
    <lineage>
        <taxon>Bacteria</taxon>
        <taxon>Bacillati</taxon>
        <taxon>Actinomycetota</taxon>
        <taxon>Actinomycetes</taxon>
        <taxon>Streptosporangiales</taxon>
        <taxon>Thermomonosporaceae</taxon>
        <taxon>Actinomadura</taxon>
    </lineage>
</organism>
<evidence type="ECO:0000256" key="6">
    <source>
        <dbReference type="RuleBase" id="RU362125"/>
    </source>
</evidence>
<protein>
    <submittedName>
        <fullName evidence="10">Alkylation response protein AidB-like acyl-CoA dehydrogenase</fullName>
    </submittedName>
</protein>
<comment type="caution">
    <text evidence="10">The sequence shown here is derived from an EMBL/GenBank/DDBJ whole genome shotgun (WGS) entry which is preliminary data.</text>
</comment>
<dbReference type="InterPro" id="IPR009075">
    <property type="entry name" value="AcylCo_DH/oxidase_C"/>
</dbReference>
<dbReference type="InterPro" id="IPR036250">
    <property type="entry name" value="AcylCo_DH-like_C"/>
</dbReference>
<sequence length="425" mass="47138">MNDDPPLAGCRTEDEVVRAVRRWISREVPGHWRAAAERGGRGAVRSVREPGEYRAWYPAFARSGLVAPQWPADYGGLGWPRALARAAERELAPYHLPRLNPLGLNLAAPALFEYGTHEQRLRFLPRIVSNEEVWCQLFSEPGAGSDLASLATRAERDGRGWRITGQKVWTTWAHLADFGVLLARTDPDVPKRRGITYFLLDMRQPGVEVRPLRHIGGEVDFNEVFLDGAAVPDTQRVGEVNDGWRVARATLSGERQMVSGSGSGGVDRIGGSGTRRLVRLARERSGRGLPYGWDDTGTRHRLVRLWCEEQIRGWTNDRVRSGLRSGLPPGPESSIGKVHGSELNQRVQEVAARMLGPAGTAWEGKPGKYAESMPAEVRGMLRSRANTIEGGTSEVNKNILAERVLGLPKEPDPWEGRPWREVPRG</sequence>
<proteinExistence type="inferred from homology"/>
<dbReference type="AlphaFoldDB" id="A0A931GJD8"/>
<evidence type="ECO:0000256" key="2">
    <source>
        <dbReference type="ARBA" id="ARBA00009347"/>
    </source>
</evidence>
<dbReference type="Gene3D" id="1.10.540.10">
    <property type="entry name" value="Acyl-CoA dehydrogenase/oxidase, N-terminal domain"/>
    <property type="match status" value="1"/>
</dbReference>
<dbReference type="InterPro" id="IPR046373">
    <property type="entry name" value="Acyl-CoA_Oxase/DH_mid-dom_sf"/>
</dbReference>
<dbReference type="RefSeq" id="WP_197011717.1">
    <property type="nucleotide sequence ID" value="NZ_BAABES010000022.1"/>
</dbReference>
<evidence type="ECO:0000256" key="5">
    <source>
        <dbReference type="ARBA" id="ARBA00023002"/>
    </source>
</evidence>
<keyword evidence="3 6" id="KW-0285">Flavoprotein</keyword>
<dbReference type="InterPro" id="IPR052161">
    <property type="entry name" value="Mycobact_Acyl-CoA_DH"/>
</dbReference>
<reference evidence="10" key="1">
    <citation type="submission" date="2020-11" db="EMBL/GenBank/DDBJ databases">
        <title>Sequencing the genomes of 1000 actinobacteria strains.</title>
        <authorList>
            <person name="Klenk H.-P."/>
        </authorList>
    </citation>
    <scope>NUCLEOTIDE SEQUENCE</scope>
    <source>
        <strain evidence="10">DSM 43175</strain>
    </source>
</reference>
<dbReference type="InterPro" id="IPR037069">
    <property type="entry name" value="AcylCoA_DH/ox_N_sf"/>
</dbReference>
<keyword evidence="4 6" id="KW-0274">FAD</keyword>
<dbReference type="Gene3D" id="1.20.140.10">
    <property type="entry name" value="Butyryl-CoA Dehydrogenase, subunit A, domain 3"/>
    <property type="match status" value="1"/>
</dbReference>
<evidence type="ECO:0000259" key="9">
    <source>
        <dbReference type="Pfam" id="PF02771"/>
    </source>
</evidence>
<evidence type="ECO:0000259" key="7">
    <source>
        <dbReference type="Pfam" id="PF00441"/>
    </source>
</evidence>
<feature type="domain" description="Acyl-CoA dehydrogenase/oxidase N-terminal" evidence="9">
    <location>
        <begin position="13"/>
        <end position="131"/>
    </location>
</feature>
<evidence type="ECO:0000256" key="1">
    <source>
        <dbReference type="ARBA" id="ARBA00001974"/>
    </source>
</evidence>
<dbReference type="PANTHER" id="PTHR43292">
    <property type="entry name" value="ACYL-COA DEHYDROGENASE"/>
    <property type="match status" value="1"/>
</dbReference>
<feature type="domain" description="Acyl-CoA dehydrogenase/oxidase C-terminal" evidence="7">
    <location>
        <begin position="241"/>
        <end position="405"/>
    </location>
</feature>
<dbReference type="EMBL" id="JADOUA010000001">
    <property type="protein sequence ID" value="MBG6089072.1"/>
    <property type="molecule type" value="Genomic_DNA"/>
</dbReference>
<evidence type="ECO:0000259" key="8">
    <source>
        <dbReference type="Pfam" id="PF02770"/>
    </source>
</evidence>
<keyword evidence="11" id="KW-1185">Reference proteome</keyword>
<dbReference type="Pfam" id="PF00441">
    <property type="entry name" value="Acyl-CoA_dh_1"/>
    <property type="match status" value="1"/>
</dbReference>
<dbReference type="Proteomes" id="UP000614047">
    <property type="component" value="Unassembled WGS sequence"/>
</dbReference>
<dbReference type="InterPro" id="IPR006091">
    <property type="entry name" value="Acyl-CoA_Oxase/DH_mid-dom"/>
</dbReference>
<dbReference type="GO" id="GO:0016627">
    <property type="term" value="F:oxidoreductase activity, acting on the CH-CH group of donors"/>
    <property type="evidence" value="ECO:0007669"/>
    <property type="project" value="InterPro"/>
</dbReference>
<dbReference type="GO" id="GO:0050660">
    <property type="term" value="F:flavin adenine dinucleotide binding"/>
    <property type="evidence" value="ECO:0007669"/>
    <property type="project" value="InterPro"/>
</dbReference>